<evidence type="ECO:0000259" key="5">
    <source>
        <dbReference type="PROSITE" id="PS50893"/>
    </source>
</evidence>
<dbReference type="Gene3D" id="3.40.50.300">
    <property type="entry name" value="P-loop containing nucleotide triphosphate hydrolases"/>
    <property type="match status" value="1"/>
</dbReference>
<keyword evidence="4 6" id="KW-0067">ATP-binding</keyword>
<name>A0A2L2BQ90_9MICO</name>
<evidence type="ECO:0000313" key="6">
    <source>
        <dbReference type="EMBL" id="AVG23818.1"/>
    </source>
</evidence>
<dbReference type="SMART" id="SM00382">
    <property type="entry name" value="AAA"/>
    <property type="match status" value="1"/>
</dbReference>
<dbReference type="GO" id="GO:0015833">
    <property type="term" value="P:peptide transport"/>
    <property type="evidence" value="ECO:0007669"/>
    <property type="project" value="InterPro"/>
</dbReference>
<evidence type="ECO:0000313" key="7">
    <source>
        <dbReference type="Proteomes" id="UP000243077"/>
    </source>
</evidence>
<evidence type="ECO:0000256" key="2">
    <source>
        <dbReference type="ARBA" id="ARBA00022448"/>
    </source>
</evidence>
<dbReference type="PANTHER" id="PTHR43776:SF7">
    <property type="entry name" value="D,D-DIPEPTIDE TRANSPORT ATP-BINDING PROTEIN DDPF-RELATED"/>
    <property type="match status" value="1"/>
</dbReference>
<accession>A0A2L2BQ90</accession>
<organism evidence="6 7">
    <name type="scientific">Pontimonas salivibrio</name>
    <dbReference type="NCBI Taxonomy" id="1159327"/>
    <lineage>
        <taxon>Bacteria</taxon>
        <taxon>Bacillati</taxon>
        <taxon>Actinomycetota</taxon>
        <taxon>Actinomycetes</taxon>
        <taxon>Micrococcales</taxon>
        <taxon>Microbacteriaceae</taxon>
        <taxon>Pontimonas</taxon>
    </lineage>
</organism>
<reference evidence="6 7" key="1">
    <citation type="submission" date="2018-02" db="EMBL/GenBank/DDBJ databases">
        <title>Complete genome of the streamlined marine actinobacterium Pontimonas salivibrio CL-TW6 adapted to coastal planktonic lifestype.</title>
        <authorList>
            <person name="Cho B.C."/>
            <person name="Hardies S.C."/>
            <person name="Jang G.I."/>
            <person name="Hwang C.Y."/>
        </authorList>
    </citation>
    <scope>NUCLEOTIDE SEQUENCE [LARGE SCALE GENOMIC DNA]</scope>
    <source>
        <strain evidence="6 7">CL-TW6</strain>
    </source>
</reference>
<comment type="similarity">
    <text evidence="1">Belongs to the ABC transporter superfamily.</text>
</comment>
<protein>
    <submittedName>
        <fullName evidence="6">Peptide/nickel ABC ATP-binding protein</fullName>
    </submittedName>
</protein>
<sequence>MTMIHESLTQDYDVDRGAVVSLNDVKVHYPVKEGLLQKVTGQVRAVDGVDLTIARGQTLGLVGESGCGKTTLGRVIAGLVTPTGGDIWLDLDAEQQRDVQRLRSLESSEMETGDRDLWKALESGHRLGAMSRERQRKYRRNTQVVFQDAFSSLNPRHLVRDIVGRPLRVHREASGEDLDRQVVELLERVGLGSQHLLRYPHQFSGGQRQRISIARALALNPEFVILDEPTSALDVSVQAQILNLLVELQEELGLTYLFITHDLGVVQHMSDSIAVMYLGQIAEFGPTAQVFNDPLHPYSRILRDSNPSLEDDLVTNEWELSGTVPNPVNPPRGCRLHPRCPVAAAGCGWSVDDVFFSVEDLSPRTFEAISRVERSSDFAAEVLFDDENSAQDFADHVRQMSAHDALDQPLGVTGQTVTMAFNEVPDAELQALQPGRWTSCTRTQGLGKLPRRDTTATD</sequence>
<dbReference type="CDD" id="cd03257">
    <property type="entry name" value="ABC_NikE_OppD_transporters"/>
    <property type="match status" value="1"/>
</dbReference>
<dbReference type="InterPro" id="IPR050319">
    <property type="entry name" value="ABC_transp_ATP-bind"/>
</dbReference>
<proteinExistence type="inferred from homology"/>
<gene>
    <name evidence="6" type="ORF">C3B54_11840</name>
</gene>
<dbReference type="Proteomes" id="UP000243077">
    <property type="component" value="Chromosome"/>
</dbReference>
<dbReference type="GO" id="GO:0055085">
    <property type="term" value="P:transmembrane transport"/>
    <property type="evidence" value="ECO:0007669"/>
    <property type="project" value="UniProtKB-ARBA"/>
</dbReference>
<dbReference type="Pfam" id="PF08352">
    <property type="entry name" value="oligo_HPY"/>
    <property type="match status" value="1"/>
</dbReference>
<evidence type="ECO:0000256" key="4">
    <source>
        <dbReference type="ARBA" id="ARBA00022840"/>
    </source>
</evidence>
<dbReference type="GO" id="GO:0005524">
    <property type="term" value="F:ATP binding"/>
    <property type="evidence" value="ECO:0007669"/>
    <property type="project" value="UniProtKB-KW"/>
</dbReference>
<dbReference type="SUPFAM" id="SSF52540">
    <property type="entry name" value="P-loop containing nucleoside triphosphate hydrolases"/>
    <property type="match status" value="1"/>
</dbReference>
<dbReference type="Pfam" id="PF00005">
    <property type="entry name" value="ABC_tran"/>
    <property type="match status" value="1"/>
</dbReference>
<dbReference type="PROSITE" id="PS00211">
    <property type="entry name" value="ABC_TRANSPORTER_1"/>
    <property type="match status" value="1"/>
</dbReference>
<dbReference type="PANTHER" id="PTHR43776">
    <property type="entry name" value="TRANSPORT ATP-BINDING PROTEIN"/>
    <property type="match status" value="1"/>
</dbReference>
<evidence type="ECO:0000256" key="3">
    <source>
        <dbReference type="ARBA" id="ARBA00022741"/>
    </source>
</evidence>
<dbReference type="AlphaFoldDB" id="A0A2L2BQ90"/>
<dbReference type="InterPro" id="IPR003439">
    <property type="entry name" value="ABC_transporter-like_ATP-bd"/>
</dbReference>
<dbReference type="NCBIfam" id="TIGR01727">
    <property type="entry name" value="oligo_HPY"/>
    <property type="match status" value="1"/>
</dbReference>
<dbReference type="InterPro" id="IPR027417">
    <property type="entry name" value="P-loop_NTPase"/>
</dbReference>
<keyword evidence="7" id="KW-1185">Reference proteome</keyword>
<dbReference type="PROSITE" id="PS50893">
    <property type="entry name" value="ABC_TRANSPORTER_2"/>
    <property type="match status" value="1"/>
</dbReference>
<dbReference type="InterPro" id="IPR017871">
    <property type="entry name" value="ABC_transporter-like_CS"/>
</dbReference>
<dbReference type="KEGG" id="psai:C3B54_11840"/>
<keyword evidence="3" id="KW-0547">Nucleotide-binding</keyword>
<feature type="domain" description="ABC transporter" evidence="5">
    <location>
        <begin position="31"/>
        <end position="303"/>
    </location>
</feature>
<dbReference type="InterPro" id="IPR003593">
    <property type="entry name" value="AAA+_ATPase"/>
</dbReference>
<keyword evidence="2" id="KW-0813">Transport</keyword>
<evidence type="ECO:0000256" key="1">
    <source>
        <dbReference type="ARBA" id="ARBA00005417"/>
    </source>
</evidence>
<dbReference type="EMBL" id="CP026923">
    <property type="protein sequence ID" value="AVG23818.1"/>
    <property type="molecule type" value="Genomic_DNA"/>
</dbReference>
<dbReference type="InterPro" id="IPR013563">
    <property type="entry name" value="Oligopep_ABC_C"/>
</dbReference>
<dbReference type="GO" id="GO:0016887">
    <property type="term" value="F:ATP hydrolysis activity"/>
    <property type="evidence" value="ECO:0007669"/>
    <property type="project" value="InterPro"/>
</dbReference>